<evidence type="ECO:0000256" key="1">
    <source>
        <dbReference type="ARBA" id="ARBA00001970"/>
    </source>
</evidence>
<feature type="transmembrane region" description="Helical" evidence="13">
    <location>
        <begin position="20"/>
        <end position="41"/>
    </location>
</feature>
<reference evidence="15 16" key="1">
    <citation type="journal article" date="2017" name="Int. J. Syst. Evol. Microbiol.">
        <title>Achromobacter aloeverae sp. nov., isolated from the root of Aloe vera (L.) Burm.f.</title>
        <authorList>
            <person name="Kuncharoen N."/>
            <person name="Muramatsu Y."/>
            <person name="Shibata C."/>
            <person name="Kamakura Y."/>
            <person name="Nakagawa Y."/>
            <person name="Tanasupawat S."/>
        </authorList>
    </citation>
    <scope>NUCLEOTIDE SEQUENCE [LARGE SCALE GENOMIC DNA]</scope>
    <source>
        <strain evidence="15 16">AVA-1</strain>
    </source>
</reference>
<keyword evidence="16" id="KW-1185">Reference proteome</keyword>
<keyword evidence="9 13" id="KW-1133">Transmembrane helix</keyword>
<evidence type="ECO:0000256" key="9">
    <source>
        <dbReference type="ARBA" id="ARBA00022989"/>
    </source>
</evidence>
<evidence type="ECO:0000256" key="10">
    <source>
        <dbReference type="ARBA" id="ARBA00023004"/>
    </source>
</evidence>
<dbReference type="RefSeq" id="WP_129152191.1">
    <property type="nucleotide sequence ID" value="NZ_JBHSDO010000017.1"/>
</dbReference>
<evidence type="ECO:0000256" key="13">
    <source>
        <dbReference type="SAM" id="Phobius"/>
    </source>
</evidence>
<evidence type="ECO:0000256" key="5">
    <source>
        <dbReference type="ARBA" id="ARBA00022617"/>
    </source>
</evidence>
<dbReference type="AlphaFoldDB" id="A0A4V1MRS0"/>
<dbReference type="Proteomes" id="UP000290849">
    <property type="component" value="Unassembled WGS sequence"/>
</dbReference>
<evidence type="ECO:0000256" key="11">
    <source>
        <dbReference type="ARBA" id="ARBA00023136"/>
    </source>
</evidence>
<dbReference type="GO" id="GO:0005886">
    <property type="term" value="C:plasma membrane"/>
    <property type="evidence" value="ECO:0007669"/>
    <property type="project" value="UniProtKB-SubCell"/>
</dbReference>
<evidence type="ECO:0000256" key="2">
    <source>
        <dbReference type="ARBA" id="ARBA00004651"/>
    </source>
</evidence>
<sequence length="186" mass="20618">MQVETLNRTVSPSPQGARYSRPAIILHWLVFLLVALALFAIEIRGPRGSDTRALWTGIHVWAGCTVLVVTAIRLAWRLAHGVPAPEAEGGTFLVLCARALHWLFYLVLIAQPLLGILMTNMAGRPVTLMGTDWSFSLVGEHPDLRPGVKAAHLFIGNALYYLIGLHALAALWHQFIRRDGTLRRML</sequence>
<evidence type="ECO:0000256" key="7">
    <source>
        <dbReference type="ARBA" id="ARBA00022723"/>
    </source>
</evidence>
<feature type="transmembrane region" description="Helical" evidence="13">
    <location>
        <begin position="158"/>
        <end position="176"/>
    </location>
</feature>
<dbReference type="Pfam" id="PF01292">
    <property type="entry name" value="Ni_hydr_CYTB"/>
    <property type="match status" value="1"/>
</dbReference>
<evidence type="ECO:0000313" key="15">
    <source>
        <dbReference type="EMBL" id="RXN86021.1"/>
    </source>
</evidence>
<keyword evidence="6 13" id="KW-0812">Transmembrane</keyword>
<dbReference type="InterPro" id="IPR011577">
    <property type="entry name" value="Cyt_b561_bac/Ni-Hgenase"/>
</dbReference>
<evidence type="ECO:0000256" key="6">
    <source>
        <dbReference type="ARBA" id="ARBA00022692"/>
    </source>
</evidence>
<keyword evidence="8" id="KW-0249">Electron transport</keyword>
<dbReference type="EMBL" id="PYAL01000006">
    <property type="protein sequence ID" value="RXN86021.1"/>
    <property type="molecule type" value="Genomic_DNA"/>
</dbReference>
<evidence type="ECO:0000259" key="14">
    <source>
        <dbReference type="Pfam" id="PF01292"/>
    </source>
</evidence>
<keyword evidence="7" id="KW-0479">Metal-binding</keyword>
<name>A0A4V1MRS0_9BURK</name>
<keyword evidence="4" id="KW-1003">Cell membrane</keyword>
<accession>A0A4V1MRS0</accession>
<dbReference type="OrthoDB" id="8536275at2"/>
<evidence type="ECO:0000313" key="16">
    <source>
        <dbReference type="Proteomes" id="UP000290849"/>
    </source>
</evidence>
<dbReference type="GO" id="GO:0009055">
    <property type="term" value="F:electron transfer activity"/>
    <property type="evidence" value="ECO:0007669"/>
    <property type="project" value="InterPro"/>
</dbReference>
<dbReference type="GO" id="GO:0046872">
    <property type="term" value="F:metal ion binding"/>
    <property type="evidence" value="ECO:0007669"/>
    <property type="project" value="UniProtKB-KW"/>
</dbReference>
<evidence type="ECO:0000256" key="4">
    <source>
        <dbReference type="ARBA" id="ARBA00022475"/>
    </source>
</evidence>
<comment type="similarity">
    <text evidence="12">Belongs to the cytochrome b561 family.</text>
</comment>
<protein>
    <submittedName>
        <fullName evidence="15">Cytochrome B</fullName>
    </submittedName>
</protein>
<dbReference type="GO" id="GO:0022904">
    <property type="term" value="P:respiratory electron transport chain"/>
    <property type="evidence" value="ECO:0007669"/>
    <property type="project" value="InterPro"/>
</dbReference>
<proteinExistence type="inferred from homology"/>
<dbReference type="InterPro" id="IPR016174">
    <property type="entry name" value="Di-haem_cyt_TM"/>
</dbReference>
<evidence type="ECO:0000256" key="3">
    <source>
        <dbReference type="ARBA" id="ARBA00022448"/>
    </source>
</evidence>
<feature type="transmembrane region" description="Helical" evidence="13">
    <location>
        <begin position="99"/>
        <end position="119"/>
    </location>
</feature>
<comment type="caution">
    <text evidence="15">The sequence shown here is derived from an EMBL/GenBank/DDBJ whole genome shotgun (WGS) entry which is preliminary data.</text>
</comment>
<feature type="transmembrane region" description="Helical" evidence="13">
    <location>
        <begin position="53"/>
        <end position="79"/>
    </location>
</feature>
<feature type="domain" description="Cytochrome b561 bacterial/Ni-hydrogenase" evidence="14">
    <location>
        <begin position="18"/>
        <end position="186"/>
    </location>
</feature>
<keyword evidence="11 13" id="KW-0472">Membrane</keyword>
<dbReference type="PANTHER" id="PTHR30529">
    <property type="entry name" value="CYTOCHROME B561"/>
    <property type="match status" value="1"/>
</dbReference>
<organism evidence="15 16">
    <name type="scientific">Achromobacter aloeverae</name>
    <dbReference type="NCBI Taxonomy" id="1750518"/>
    <lineage>
        <taxon>Bacteria</taxon>
        <taxon>Pseudomonadati</taxon>
        <taxon>Pseudomonadota</taxon>
        <taxon>Betaproteobacteria</taxon>
        <taxon>Burkholderiales</taxon>
        <taxon>Alcaligenaceae</taxon>
        <taxon>Achromobacter</taxon>
    </lineage>
</organism>
<keyword evidence="3" id="KW-0813">Transport</keyword>
<comment type="subcellular location">
    <subcellularLocation>
        <location evidence="2">Cell membrane</location>
        <topology evidence="2">Multi-pass membrane protein</topology>
    </subcellularLocation>
</comment>
<evidence type="ECO:0000256" key="12">
    <source>
        <dbReference type="ARBA" id="ARBA00037975"/>
    </source>
</evidence>
<dbReference type="SUPFAM" id="SSF81342">
    <property type="entry name" value="Transmembrane di-heme cytochromes"/>
    <property type="match status" value="1"/>
</dbReference>
<dbReference type="InterPro" id="IPR052168">
    <property type="entry name" value="Cytochrome_b561_oxidase"/>
</dbReference>
<dbReference type="GO" id="GO:0020037">
    <property type="term" value="F:heme binding"/>
    <property type="evidence" value="ECO:0007669"/>
    <property type="project" value="TreeGrafter"/>
</dbReference>
<comment type="cofactor">
    <cofactor evidence="1">
        <name>heme b</name>
        <dbReference type="ChEBI" id="CHEBI:60344"/>
    </cofactor>
</comment>
<keyword evidence="10" id="KW-0408">Iron</keyword>
<gene>
    <name evidence="15" type="ORF">C7R54_19900</name>
</gene>
<evidence type="ECO:0000256" key="8">
    <source>
        <dbReference type="ARBA" id="ARBA00022982"/>
    </source>
</evidence>
<dbReference type="PANTHER" id="PTHR30529:SF3">
    <property type="entry name" value="CYTOCHROME B561 HOMOLOG 1"/>
    <property type="match status" value="1"/>
</dbReference>
<keyword evidence="5" id="KW-0349">Heme</keyword>